<organism evidence="2 3">
    <name type="scientific">Salinibacter ruber</name>
    <dbReference type="NCBI Taxonomy" id="146919"/>
    <lineage>
        <taxon>Bacteria</taxon>
        <taxon>Pseudomonadati</taxon>
        <taxon>Rhodothermota</taxon>
        <taxon>Rhodothermia</taxon>
        <taxon>Rhodothermales</taxon>
        <taxon>Salinibacteraceae</taxon>
        <taxon>Salinibacter</taxon>
    </lineage>
</organism>
<reference evidence="2" key="1">
    <citation type="submission" date="2022-08" db="EMBL/GenBank/DDBJ databases">
        <title>Genomic Encyclopedia of Type Strains, Phase V (KMG-V): Genome sequencing to study the core and pangenomes of soil and plant-associated prokaryotes.</title>
        <authorList>
            <person name="Whitman W."/>
        </authorList>
    </citation>
    <scope>NUCLEOTIDE SEQUENCE</scope>
    <source>
        <strain evidence="2">SP2017</strain>
    </source>
</reference>
<accession>A0A9X2ZQU2</accession>
<feature type="transmembrane region" description="Helical" evidence="1">
    <location>
        <begin position="51"/>
        <end position="74"/>
    </location>
</feature>
<keyword evidence="1" id="KW-0812">Transmembrane</keyword>
<evidence type="ECO:0000313" key="3">
    <source>
        <dbReference type="Proteomes" id="UP001155010"/>
    </source>
</evidence>
<evidence type="ECO:0000256" key="1">
    <source>
        <dbReference type="SAM" id="Phobius"/>
    </source>
</evidence>
<protein>
    <submittedName>
        <fullName evidence="2">Uncharacterized protein</fullName>
    </submittedName>
</protein>
<sequence>MDVPTVFDSTHHPDEDAWGLVYTRFLGRPLGVCTVPLMVGATTSALLKQPIWAYLVWGLPVALILATVWTHFSLSRTPAEISFRPGQAAVRSVYDVLLDRPRDWKPIFNVRTTSFDVELAVGRTTYLLQPTQWPRFGALRDAARESFRPQEASSRA</sequence>
<name>A0A9X2ZQU2_9BACT</name>
<keyword evidence="1" id="KW-1133">Transmembrane helix</keyword>
<dbReference type="AlphaFoldDB" id="A0A9X2ZQU2"/>
<dbReference type="RefSeq" id="WP_251979279.1">
    <property type="nucleotide sequence ID" value="NZ_CALTSI010000001.1"/>
</dbReference>
<gene>
    <name evidence="2" type="ORF">GGP83_000476</name>
</gene>
<keyword evidence="1" id="KW-0472">Membrane</keyword>
<proteinExistence type="predicted"/>
<evidence type="ECO:0000313" key="2">
    <source>
        <dbReference type="EMBL" id="MCS3950542.1"/>
    </source>
</evidence>
<dbReference type="Proteomes" id="UP001155010">
    <property type="component" value="Unassembled WGS sequence"/>
</dbReference>
<comment type="caution">
    <text evidence="2">The sequence shown here is derived from an EMBL/GenBank/DDBJ whole genome shotgun (WGS) entry which is preliminary data.</text>
</comment>
<dbReference type="EMBL" id="JANUBB010000002">
    <property type="protein sequence ID" value="MCS3950542.1"/>
    <property type="molecule type" value="Genomic_DNA"/>
</dbReference>